<dbReference type="PROSITE" id="PS51199">
    <property type="entry name" value="SF4_HELICASE"/>
    <property type="match status" value="1"/>
</dbReference>
<proteinExistence type="inferred from homology"/>
<evidence type="ECO:0000256" key="1">
    <source>
        <dbReference type="ARBA" id="ARBA00008428"/>
    </source>
</evidence>
<comment type="caution">
    <text evidence="14">The sequence shown here is derived from an EMBL/GenBank/DDBJ whole genome shotgun (WGS) entry which is preliminary data.</text>
</comment>
<dbReference type="InterPro" id="IPR027417">
    <property type="entry name" value="P-loop_NTPase"/>
</dbReference>
<dbReference type="InterPro" id="IPR007693">
    <property type="entry name" value="DNA_helicase_DnaB-like_N"/>
</dbReference>
<evidence type="ECO:0000313" key="15">
    <source>
        <dbReference type="Proteomes" id="UP001491552"/>
    </source>
</evidence>
<comment type="function">
    <text evidence="12">The main replicative DNA helicase, it participates in initiation and elongation during chromosome replication. Travels ahead of the DNA replisome, separating dsDNA into templates for DNA synthesis. A processive ATP-dependent 5'-3' DNA helicase it has DNA-dependent ATPase activity.</text>
</comment>
<dbReference type="NCBIfam" id="TIGR00665">
    <property type="entry name" value="DnaB"/>
    <property type="match status" value="1"/>
</dbReference>
<dbReference type="Pfam" id="PF00772">
    <property type="entry name" value="DnaB"/>
    <property type="match status" value="1"/>
</dbReference>
<evidence type="ECO:0000256" key="10">
    <source>
        <dbReference type="ARBA" id="ARBA00048954"/>
    </source>
</evidence>
<evidence type="ECO:0000256" key="7">
    <source>
        <dbReference type="ARBA" id="ARBA00022840"/>
    </source>
</evidence>
<evidence type="ECO:0000256" key="11">
    <source>
        <dbReference type="NCBIfam" id="TIGR00665"/>
    </source>
</evidence>
<keyword evidence="6 12" id="KW-0347">Helicase</keyword>
<keyword evidence="8 12" id="KW-0238">DNA-binding</keyword>
<keyword evidence="2 12" id="KW-0639">Primosome</keyword>
<dbReference type="Gene3D" id="1.10.860.10">
    <property type="entry name" value="DNAb Helicase, Chain A"/>
    <property type="match status" value="1"/>
</dbReference>
<dbReference type="SUPFAM" id="SSF48024">
    <property type="entry name" value="N-terminal domain of DnaB helicase"/>
    <property type="match status" value="1"/>
</dbReference>
<dbReference type="GO" id="GO:0003678">
    <property type="term" value="F:DNA helicase activity"/>
    <property type="evidence" value="ECO:0007669"/>
    <property type="project" value="UniProtKB-EC"/>
</dbReference>
<dbReference type="Proteomes" id="UP001491552">
    <property type="component" value="Unassembled WGS sequence"/>
</dbReference>
<dbReference type="EC" id="5.6.2.3" evidence="11 12"/>
<dbReference type="Gene3D" id="3.40.50.300">
    <property type="entry name" value="P-loop containing nucleotide triphosphate hydrolases"/>
    <property type="match status" value="1"/>
</dbReference>
<evidence type="ECO:0000256" key="2">
    <source>
        <dbReference type="ARBA" id="ARBA00022515"/>
    </source>
</evidence>
<keyword evidence="4 12" id="KW-0547">Nucleotide-binding</keyword>
<gene>
    <name evidence="14" type="primary">dnaB</name>
    <name evidence="14" type="ORF">WMO66_08995</name>
</gene>
<comment type="similarity">
    <text evidence="1 12">Belongs to the helicase family. DnaB subfamily.</text>
</comment>
<keyword evidence="5 12" id="KW-0378">Hydrolase</keyword>
<protein>
    <recommendedName>
        <fullName evidence="11 12">Replicative DNA helicase</fullName>
        <ecNumber evidence="11 12">5.6.2.3</ecNumber>
    </recommendedName>
</protein>
<evidence type="ECO:0000313" key="14">
    <source>
        <dbReference type="EMBL" id="MEQ2511380.1"/>
    </source>
</evidence>
<dbReference type="RefSeq" id="WP_349136071.1">
    <property type="nucleotide sequence ID" value="NZ_JBBMFF010000228.1"/>
</dbReference>
<evidence type="ECO:0000256" key="6">
    <source>
        <dbReference type="ARBA" id="ARBA00022806"/>
    </source>
</evidence>
<organism evidence="14 15">
    <name type="scientific">Faecousia intestinalis</name>
    <dbReference type="NCBI Taxonomy" id="3133167"/>
    <lineage>
        <taxon>Bacteria</taxon>
        <taxon>Bacillati</taxon>
        <taxon>Bacillota</taxon>
        <taxon>Clostridia</taxon>
        <taxon>Eubacteriales</taxon>
        <taxon>Oscillospiraceae</taxon>
        <taxon>Faecousia</taxon>
    </lineage>
</organism>
<sequence>MPMEDLLTRQAPHSQEAEQSVLGSMLIDSRCISDVVGVVRPEDFYLQANREIYETMYEMFSYSEVIDPVTVLDKMRARGVYNEESSTKYLMQLMEITPTAANVKRYAQIVHDKALLRNLSEAASGIVETVYEGVGSAQEILEAAEKRIYALRRGNTNESLEHIGTVLLKVFDRLKELSESGSDISGLSTGLRDLDKFINGLNRSDLVLLAARPGMGKTSMALNVALNVAKKNPQKTVAFFSLEMSKEQLVTRLISNESFVDNKKLVTGQLSMEEWSKIGIAATALSQTDIRVDDNPSLSVAEMNAKCRRLDNLCLVIIDYLQLMVSAGGRTYSGENRQQVVSDISRSLKIMAKELNVPVLCLSQLSRANESRQDKRPLLSDLRESGAIEQDADEVMFLYREDYYNKDTPEQNVAECIVAKNRHGETGTVKLQWLPQFTTFADREWRHDEG</sequence>
<dbReference type="GO" id="GO:0016787">
    <property type="term" value="F:hydrolase activity"/>
    <property type="evidence" value="ECO:0007669"/>
    <property type="project" value="UniProtKB-KW"/>
</dbReference>
<keyword evidence="3 12" id="KW-0235">DNA replication</keyword>
<accession>A0ABV1G7L4</accession>
<evidence type="ECO:0000256" key="3">
    <source>
        <dbReference type="ARBA" id="ARBA00022705"/>
    </source>
</evidence>
<dbReference type="PANTHER" id="PTHR30153">
    <property type="entry name" value="REPLICATIVE DNA HELICASE DNAB"/>
    <property type="match status" value="1"/>
</dbReference>
<dbReference type="CDD" id="cd00984">
    <property type="entry name" value="DnaB_C"/>
    <property type="match status" value="1"/>
</dbReference>
<dbReference type="InterPro" id="IPR007694">
    <property type="entry name" value="DNA_helicase_DnaB-like_C"/>
</dbReference>
<evidence type="ECO:0000256" key="8">
    <source>
        <dbReference type="ARBA" id="ARBA00023125"/>
    </source>
</evidence>
<evidence type="ECO:0000259" key="13">
    <source>
        <dbReference type="PROSITE" id="PS51199"/>
    </source>
</evidence>
<reference evidence="14 15" key="1">
    <citation type="submission" date="2024-03" db="EMBL/GenBank/DDBJ databases">
        <title>Human intestinal bacterial collection.</title>
        <authorList>
            <person name="Pauvert C."/>
            <person name="Hitch T.C.A."/>
            <person name="Clavel T."/>
        </authorList>
    </citation>
    <scope>NUCLEOTIDE SEQUENCE [LARGE SCALE GENOMIC DNA]</scope>
    <source>
        <strain evidence="14 15">CLA-AA-H192</strain>
    </source>
</reference>
<evidence type="ECO:0000256" key="9">
    <source>
        <dbReference type="ARBA" id="ARBA00023235"/>
    </source>
</evidence>
<dbReference type="Pfam" id="PF03796">
    <property type="entry name" value="DnaB_C"/>
    <property type="match status" value="1"/>
</dbReference>
<dbReference type="SUPFAM" id="SSF52540">
    <property type="entry name" value="P-loop containing nucleoside triphosphate hydrolases"/>
    <property type="match status" value="1"/>
</dbReference>
<dbReference type="SMART" id="SM00382">
    <property type="entry name" value="AAA"/>
    <property type="match status" value="1"/>
</dbReference>
<evidence type="ECO:0000256" key="12">
    <source>
        <dbReference type="RuleBase" id="RU362085"/>
    </source>
</evidence>
<dbReference type="InterPro" id="IPR003593">
    <property type="entry name" value="AAA+_ATPase"/>
</dbReference>
<dbReference type="InterPro" id="IPR016136">
    <property type="entry name" value="DNA_helicase_N/primase_C"/>
</dbReference>
<dbReference type="PANTHER" id="PTHR30153:SF2">
    <property type="entry name" value="REPLICATIVE DNA HELICASE"/>
    <property type="match status" value="1"/>
</dbReference>
<dbReference type="EMBL" id="JBBMFF010000228">
    <property type="protein sequence ID" value="MEQ2511380.1"/>
    <property type="molecule type" value="Genomic_DNA"/>
</dbReference>
<name>A0ABV1G7L4_9FIRM</name>
<keyword evidence="7 12" id="KW-0067">ATP-binding</keyword>
<dbReference type="InterPro" id="IPR036185">
    <property type="entry name" value="DNA_heli_DnaB-like_N_sf"/>
</dbReference>
<feature type="domain" description="SF4 helicase" evidence="13">
    <location>
        <begin position="180"/>
        <end position="447"/>
    </location>
</feature>
<keyword evidence="9" id="KW-0413">Isomerase</keyword>
<comment type="catalytic activity">
    <reaction evidence="10 12">
        <text>ATP + H2O = ADP + phosphate + H(+)</text>
        <dbReference type="Rhea" id="RHEA:13065"/>
        <dbReference type="ChEBI" id="CHEBI:15377"/>
        <dbReference type="ChEBI" id="CHEBI:15378"/>
        <dbReference type="ChEBI" id="CHEBI:30616"/>
        <dbReference type="ChEBI" id="CHEBI:43474"/>
        <dbReference type="ChEBI" id="CHEBI:456216"/>
        <dbReference type="EC" id="5.6.2.3"/>
    </reaction>
</comment>
<dbReference type="InterPro" id="IPR007692">
    <property type="entry name" value="DNA_helicase_DnaB"/>
</dbReference>
<keyword evidence="15" id="KW-1185">Reference proteome</keyword>
<evidence type="ECO:0000256" key="5">
    <source>
        <dbReference type="ARBA" id="ARBA00022801"/>
    </source>
</evidence>
<evidence type="ECO:0000256" key="4">
    <source>
        <dbReference type="ARBA" id="ARBA00022741"/>
    </source>
</evidence>